<keyword evidence="6" id="KW-1133">Transmembrane helix</keyword>
<dbReference type="OMA" id="QCGTEQV"/>
<feature type="compositionally biased region" description="Polar residues" evidence="5">
    <location>
        <begin position="1018"/>
        <end position="1035"/>
    </location>
</feature>
<feature type="transmembrane region" description="Helical" evidence="6">
    <location>
        <begin position="988"/>
        <end position="1005"/>
    </location>
</feature>
<feature type="region of interest" description="Disordered" evidence="5">
    <location>
        <begin position="831"/>
        <end position="872"/>
    </location>
</feature>
<sequence>MLWNFLWFAVLWLFYEARKPCDATRQLPGSDNGTPNSTLTRSVRSCNCCPYGYHIDLDFVRYCEALANAKPSEEELQRRDRRRSRKSMEFMLGFESLFGSDWQPEGRVQPKLIEAAHESEPDSPRPAAGQSPGYRPRSASVPRFSYGSSSLAPRPESPYGTASSTCSSLRGGIESDAGVYTSPRSQSNHSYGHARPAVSPPERRAFLHEALDEVCSDFERTLERASTKRRKAGAYSYANGGAHSMDRNNNSLSLSLSLSNGYGSKEAKERRMGHSTWDRYFDVAADSCMAGNRSPRSSTPHLFQRSNTLPLQQRPSPGEVQYESYVLATVAANAKSPVEQLEQVKGAPPPPPPRRHHLTATPKSTKETNGHDSASPLQSPASSEAGQTTADAQALCQIREQMALSLKRLKDLEEQVKVIPDMELELNSLRSEKQRLQRRNEELLRSQRQTPSPPSPGVKNGSPVQFTPQRISPVSLESLGARMRSSSSSPSIIRRDVATQAAGKAVATRDAAVGAQLSVRHVGTQQAEAIYSQAELKQRIEQAIGERRQQRLRQLISVGTQMYVPQREQREKGMQTVPERPVLKHNVSISAKPATRESFTSCQPEVRSVGSSEHRITDVLCEKCAISKRSVSVSCGTEEPLEKPRPAAQLLPGRSNTFSLGEHEQLAIKRKAIGCQTLPTPVHSASSQTTAATVRSTGAQVMPEQQQMSTQCAPVEATSRQTDTNGLQRLTRSSVKAEQLMAPLVRPATCHTGSNTEPQPLPKPERLTVHSACNTEQVRKRDVGCGDIVKPHISIACAANYCDSCKEAIQVLAKDFSKAETSDLAPVSPTAAAAAPAATPSATSTVRRSSSADSRIPRPKHLTSPSPVRKQFQRQNTYTLPTAAGAAAPPKSPKAERKTLLSLHCKLLAKTRTKHAQLRVMRTAGGDSDSESESPICGNPVALTFRRSFRFCFGAFAASPRLSTFLFIVWLFVLPMVFSMFSGLSSFTCYPLVVSGCSVLLLTSLQEKPPSAALDASPESQSFIKQPSSKSTATSKDLDFTQMGDDELIVREEKRVSISWSRDASPAPLMTSSANTTTSSKSASPEQASSDSNVEREISQGARKKSSTPLKSSQSEGSQVTVIERKTEDAEPDSTKEERPPTKAQLHQLAQAPTEPRQKSELAKELKEALKVINDSLLKKLGSRPITSFSLKTSKATISDHWFRISSTATSNPHEVEDYLDYFESLSVPLLEYCVNLSDSNGNTAMHYAVSHGNFDVVSILLDSKVCNVNQMNNAGYTCVMLVSLAKLKQAAHRTVVERLFQMADVNIRAKKHCQTALMLAVSHGNSDMVEMLLEAGADINIQDEDGSTALMCAAEHGRVDIVKHLLSQPECDSLVQDVDGSTAFKIAWQAGHRDVGLLLYVHEQMLRSKLPNRGEPVRKSLPLPARPKQPK</sequence>
<feature type="region of interest" description="Disordered" evidence="5">
    <location>
        <begin position="430"/>
        <end position="469"/>
    </location>
</feature>
<feature type="compositionally biased region" description="Polar residues" evidence="5">
    <location>
        <begin position="294"/>
        <end position="315"/>
    </location>
</feature>
<feature type="compositionally biased region" description="Low complexity" evidence="5">
    <location>
        <begin position="1071"/>
        <end position="1092"/>
    </location>
</feature>
<feature type="compositionally biased region" description="Polar residues" evidence="5">
    <location>
        <begin position="371"/>
        <end position="390"/>
    </location>
</feature>
<feature type="chain" id="PRO_5019839928" evidence="7">
    <location>
        <begin position="18"/>
        <end position="1432"/>
    </location>
</feature>
<dbReference type="Pfam" id="PF12075">
    <property type="entry name" value="KN_motif"/>
    <property type="match status" value="1"/>
</dbReference>
<dbReference type="STRING" id="7232.A0A484BRV1"/>
<dbReference type="InterPro" id="IPR021939">
    <property type="entry name" value="KN_motif"/>
</dbReference>
<keyword evidence="6" id="KW-0812">Transmembrane</keyword>
<keyword evidence="7" id="KW-0732">Signal</keyword>
<feature type="compositionally biased region" description="Basic and acidic residues" evidence="5">
    <location>
        <begin position="1123"/>
        <end position="1141"/>
    </location>
</feature>
<dbReference type="Gene3D" id="1.25.40.20">
    <property type="entry name" value="Ankyrin repeat-containing domain"/>
    <property type="match status" value="1"/>
</dbReference>
<feature type="compositionally biased region" description="Low complexity" evidence="5">
    <location>
        <begin position="831"/>
        <end position="852"/>
    </location>
</feature>
<keyword evidence="3" id="KW-0175">Coiled coil</keyword>
<dbReference type="PANTHER" id="PTHR24168:SF21">
    <property type="entry name" value="KANK, ISOFORM D"/>
    <property type="match status" value="1"/>
</dbReference>
<feature type="region of interest" description="Disordered" evidence="5">
    <location>
        <begin position="116"/>
        <end position="198"/>
    </location>
</feature>
<feature type="region of interest" description="Disordered" evidence="5">
    <location>
        <begin position="1412"/>
        <end position="1432"/>
    </location>
</feature>
<dbReference type="GO" id="GO:0030837">
    <property type="term" value="P:negative regulation of actin filament polymerization"/>
    <property type="evidence" value="ECO:0007669"/>
    <property type="project" value="InterPro"/>
</dbReference>
<organism evidence="8 9">
    <name type="scientific">Drosophila navojoa</name>
    <name type="common">Fruit fly</name>
    <dbReference type="NCBI Taxonomy" id="7232"/>
    <lineage>
        <taxon>Eukaryota</taxon>
        <taxon>Metazoa</taxon>
        <taxon>Ecdysozoa</taxon>
        <taxon>Arthropoda</taxon>
        <taxon>Hexapoda</taxon>
        <taxon>Insecta</taxon>
        <taxon>Pterygota</taxon>
        <taxon>Neoptera</taxon>
        <taxon>Endopterygota</taxon>
        <taxon>Diptera</taxon>
        <taxon>Brachycera</taxon>
        <taxon>Muscomorpha</taxon>
        <taxon>Ephydroidea</taxon>
        <taxon>Drosophilidae</taxon>
        <taxon>Drosophila</taxon>
    </lineage>
</organism>
<reference evidence="8 9" key="1">
    <citation type="journal article" date="2019" name="J. Hered.">
        <title>An Improved Genome Assembly for Drosophila navojoa, the Basal Species in the mojavensis Cluster.</title>
        <authorList>
            <person name="Vanderlinde T."/>
            <person name="Dupim E.G."/>
            <person name="Nazario-Yepiz N.O."/>
            <person name="Carvalho A.B."/>
        </authorList>
    </citation>
    <scope>NUCLEOTIDE SEQUENCE [LARGE SCALE GENOMIC DNA]</scope>
    <source>
        <strain evidence="8">Navoj_Jal97</strain>
        <tissue evidence="8">Whole organism</tissue>
    </source>
</reference>
<feature type="transmembrane region" description="Helical" evidence="6">
    <location>
        <begin position="962"/>
        <end position="981"/>
    </location>
</feature>
<comment type="caution">
    <text evidence="8">The sequence shown here is derived from an EMBL/GenBank/DDBJ whole genome shotgun (WGS) entry which is preliminary data.</text>
</comment>
<evidence type="ECO:0000313" key="8">
    <source>
        <dbReference type="EMBL" id="TDG50555.1"/>
    </source>
</evidence>
<keyword evidence="6" id="KW-0472">Membrane</keyword>
<evidence type="ECO:0000256" key="7">
    <source>
        <dbReference type="SAM" id="SignalP"/>
    </source>
</evidence>
<dbReference type="FunFam" id="1.25.40.20:FF:000243">
    <property type="entry name" value="Uncharacterized protein, isoform D"/>
    <property type="match status" value="1"/>
</dbReference>
<evidence type="ECO:0000313" key="9">
    <source>
        <dbReference type="Proteomes" id="UP000295192"/>
    </source>
</evidence>
<feature type="region of interest" description="Disordered" evidence="5">
    <location>
        <begin position="291"/>
        <end position="317"/>
    </location>
</feature>
<dbReference type="PANTHER" id="PTHR24168">
    <property type="entry name" value="KN MOTIF AND ANKYRIN REPEAT DOMAIN-CONTAINING"/>
    <property type="match status" value="1"/>
</dbReference>
<dbReference type="SUPFAM" id="SSF48403">
    <property type="entry name" value="Ankyrin repeat"/>
    <property type="match status" value="1"/>
</dbReference>
<dbReference type="SMART" id="SM00248">
    <property type="entry name" value="ANK"/>
    <property type="match status" value="3"/>
</dbReference>
<dbReference type="GO" id="GO:0005856">
    <property type="term" value="C:cytoskeleton"/>
    <property type="evidence" value="ECO:0007669"/>
    <property type="project" value="TreeGrafter"/>
</dbReference>
<evidence type="ECO:0000256" key="1">
    <source>
        <dbReference type="ARBA" id="ARBA00022737"/>
    </source>
</evidence>
<evidence type="ECO:0000256" key="3">
    <source>
        <dbReference type="ARBA" id="ARBA00023054"/>
    </source>
</evidence>
<accession>A0A484BRV1</accession>
<evidence type="ECO:0000256" key="4">
    <source>
        <dbReference type="PROSITE-ProRule" id="PRU00023"/>
    </source>
</evidence>
<feature type="signal peptide" evidence="7">
    <location>
        <begin position="1"/>
        <end position="17"/>
    </location>
</feature>
<dbReference type="Pfam" id="PF12796">
    <property type="entry name" value="Ank_2"/>
    <property type="match status" value="1"/>
</dbReference>
<keyword evidence="2 4" id="KW-0040">ANK repeat</keyword>
<protein>
    <submittedName>
        <fullName evidence="8">Uncharacterized protein</fullName>
    </submittedName>
</protein>
<dbReference type="PROSITE" id="PS50088">
    <property type="entry name" value="ANK_REPEAT"/>
    <property type="match status" value="3"/>
</dbReference>
<dbReference type="OrthoDB" id="5406014at2759"/>
<feature type="repeat" description="ANK" evidence="4">
    <location>
        <begin position="1346"/>
        <end position="1368"/>
    </location>
</feature>
<dbReference type="PRINTS" id="PR01415">
    <property type="entry name" value="ANKYRIN"/>
</dbReference>
<feature type="repeat" description="ANK" evidence="4">
    <location>
        <begin position="1313"/>
        <end position="1345"/>
    </location>
</feature>
<dbReference type="InterPro" id="IPR036770">
    <property type="entry name" value="Ankyrin_rpt-contain_sf"/>
</dbReference>
<dbReference type="PROSITE" id="PS50297">
    <property type="entry name" value="ANK_REP_REGION"/>
    <property type="match status" value="3"/>
</dbReference>
<dbReference type="InterPro" id="IPR002110">
    <property type="entry name" value="Ankyrin_rpt"/>
</dbReference>
<proteinExistence type="predicted"/>
<feature type="region of interest" description="Disordered" evidence="5">
    <location>
        <begin position="338"/>
        <end position="390"/>
    </location>
</feature>
<dbReference type="EMBL" id="LSRL02000015">
    <property type="protein sequence ID" value="TDG50555.1"/>
    <property type="molecule type" value="Genomic_DNA"/>
</dbReference>
<feature type="region of interest" description="Disordered" evidence="5">
    <location>
        <begin position="1011"/>
        <end position="1037"/>
    </location>
</feature>
<evidence type="ECO:0000256" key="5">
    <source>
        <dbReference type="SAM" id="MobiDB-lite"/>
    </source>
</evidence>
<feature type="compositionally biased region" description="Basic and acidic residues" evidence="5">
    <location>
        <begin position="430"/>
        <end position="445"/>
    </location>
</feature>
<dbReference type="InterPro" id="IPR047184">
    <property type="entry name" value="KANK1-4"/>
</dbReference>
<evidence type="ECO:0000256" key="6">
    <source>
        <dbReference type="SAM" id="Phobius"/>
    </source>
</evidence>
<dbReference type="Pfam" id="PF00023">
    <property type="entry name" value="Ank"/>
    <property type="match status" value="1"/>
</dbReference>
<gene>
    <name evidence="8" type="ORF">AWZ03_003144</name>
</gene>
<feature type="region of interest" description="Disordered" evidence="5">
    <location>
        <begin position="1060"/>
        <end position="1162"/>
    </location>
</feature>
<evidence type="ECO:0000256" key="2">
    <source>
        <dbReference type="ARBA" id="ARBA00023043"/>
    </source>
</evidence>
<name>A0A484BRV1_DRONA</name>
<feature type="compositionally biased region" description="Polar residues" evidence="5">
    <location>
        <begin position="1107"/>
        <end position="1121"/>
    </location>
</feature>
<keyword evidence="9" id="KW-1185">Reference proteome</keyword>
<feature type="repeat" description="ANK" evidence="4">
    <location>
        <begin position="1241"/>
        <end position="1263"/>
    </location>
</feature>
<keyword evidence="1" id="KW-0677">Repeat</keyword>
<dbReference type="GO" id="GO:0005737">
    <property type="term" value="C:cytoplasm"/>
    <property type="evidence" value="ECO:0007669"/>
    <property type="project" value="TreeGrafter"/>
</dbReference>
<dbReference type="Proteomes" id="UP000295192">
    <property type="component" value="Unassembled WGS sequence"/>
</dbReference>